<proteinExistence type="predicted"/>
<organism evidence="1 2">
    <name type="scientific">Paragonimus heterotremus</name>
    <dbReference type="NCBI Taxonomy" id="100268"/>
    <lineage>
        <taxon>Eukaryota</taxon>
        <taxon>Metazoa</taxon>
        <taxon>Spiralia</taxon>
        <taxon>Lophotrochozoa</taxon>
        <taxon>Platyhelminthes</taxon>
        <taxon>Trematoda</taxon>
        <taxon>Digenea</taxon>
        <taxon>Plagiorchiida</taxon>
        <taxon>Troglotremata</taxon>
        <taxon>Troglotrematidae</taxon>
        <taxon>Paragonimus</taxon>
    </lineage>
</organism>
<dbReference type="Proteomes" id="UP000748531">
    <property type="component" value="Unassembled WGS sequence"/>
</dbReference>
<name>A0A8J4STS9_9TREM</name>
<keyword evidence="2" id="KW-1185">Reference proteome</keyword>
<evidence type="ECO:0000313" key="1">
    <source>
        <dbReference type="EMBL" id="KAF5405332.1"/>
    </source>
</evidence>
<dbReference type="AlphaFoldDB" id="A0A8J4STS9"/>
<gene>
    <name evidence="1" type="ORF">PHET_01164</name>
</gene>
<comment type="caution">
    <text evidence="1">The sequence shown here is derived from an EMBL/GenBank/DDBJ whole genome shotgun (WGS) entry which is preliminary data.</text>
</comment>
<sequence>MEASQAQTSNMNSLLTGVNLRQKSSKFERRTCKETASPLVQSVGAELRSSHFQANGFKKSATVSFSEAPVTQSIPQATAVVKNGATSDVSDIDLLDANHISQRVVDLKTAVLSVPFHQRRELLRMRMPPGDNLRVQETMNGRTVLRAFCFVTSLKLNLTTTTDVSNQANRGSSCSSISEMEQEELCVIQNQRNSGKSKILSCSIQPSRWKHPQSACLNITDNSNEKSPLLKRTQVNRTLQSVKQWVF</sequence>
<evidence type="ECO:0000313" key="2">
    <source>
        <dbReference type="Proteomes" id="UP000748531"/>
    </source>
</evidence>
<accession>A0A8J4STS9</accession>
<reference evidence="1" key="1">
    <citation type="submission" date="2019-05" db="EMBL/GenBank/DDBJ databases">
        <title>Annotation for the trematode Paragonimus heterotremus.</title>
        <authorList>
            <person name="Choi Y.-J."/>
        </authorList>
    </citation>
    <scope>NUCLEOTIDE SEQUENCE</scope>
    <source>
        <strain evidence="1">LC</strain>
    </source>
</reference>
<protein>
    <submittedName>
        <fullName evidence="1">Uncharacterized protein</fullName>
    </submittedName>
</protein>
<dbReference type="EMBL" id="LUCH01000367">
    <property type="protein sequence ID" value="KAF5405332.1"/>
    <property type="molecule type" value="Genomic_DNA"/>
</dbReference>